<comment type="caution">
    <text evidence="2">The sequence shown here is derived from an EMBL/GenBank/DDBJ whole genome shotgun (WGS) entry which is preliminary data.</text>
</comment>
<gene>
    <name evidence="2" type="ORF">BCR34DRAFT_17312</name>
</gene>
<sequence length="217" mass="23194">MTSPASPLRNSHPEMQHFEVLASIVGARRSYAKESFHGHDTTYPITWIIVRSMPPSFDNLEEKIMMDDVVLVHEHDIIRCGCAIRLIARPCSPGITTSPGRKAVVENRYFGSVAVGSSFALPSQVAKPGSLSAHNGGAMDKIRSSGSTSAHRLSWQVGPLCSTGTCSSRPSHPIKKTSGAPGEEEVWRTEAALKPESGFRKLVLRSATLGSGQGSGG</sequence>
<dbReference type="AlphaFoldDB" id="A0A1Y1ZDA1"/>
<proteinExistence type="predicted"/>
<reference evidence="2 3" key="1">
    <citation type="submission" date="2016-07" db="EMBL/GenBank/DDBJ databases">
        <title>Pervasive Adenine N6-methylation of Active Genes in Fungi.</title>
        <authorList>
            <consortium name="DOE Joint Genome Institute"/>
            <person name="Mondo S.J."/>
            <person name="Dannebaum R.O."/>
            <person name="Kuo R.C."/>
            <person name="Labutti K."/>
            <person name="Haridas S."/>
            <person name="Kuo A."/>
            <person name="Salamov A."/>
            <person name="Ahrendt S.R."/>
            <person name="Lipzen A."/>
            <person name="Sullivan W."/>
            <person name="Andreopoulos W.B."/>
            <person name="Clum A."/>
            <person name="Lindquist E."/>
            <person name="Daum C."/>
            <person name="Ramamoorthy G.K."/>
            <person name="Gryganskyi A."/>
            <person name="Culley D."/>
            <person name="Magnuson J.K."/>
            <person name="James T.Y."/>
            <person name="O'Malley M.A."/>
            <person name="Stajich J.E."/>
            <person name="Spatafora J.W."/>
            <person name="Visel A."/>
            <person name="Grigoriev I.V."/>
        </authorList>
    </citation>
    <scope>NUCLEOTIDE SEQUENCE [LARGE SCALE GENOMIC DNA]</scope>
    <source>
        <strain evidence="2 3">CBS 115471</strain>
    </source>
</reference>
<name>A0A1Y1ZDA1_9PLEO</name>
<evidence type="ECO:0000313" key="3">
    <source>
        <dbReference type="Proteomes" id="UP000193144"/>
    </source>
</evidence>
<evidence type="ECO:0000313" key="2">
    <source>
        <dbReference type="EMBL" id="ORY07795.1"/>
    </source>
</evidence>
<accession>A0A1Y1ZDA1</accession>
<dbReference type="EMBL" id="MCFA01000106">
    <property type="protein sequence ID" value="ORY07795.1"/>
    <property type="molecule type" value="Genomic_DNA"/>
</dbReference>
<dbReference type="Proteomes" id="UP000193144">
    <property type="component" value="Unassembled WGS sequence"/>
</dbReference>
<organism evidence="2 3">
    <name type="scientific">Clohesyomyces aquaticus</name>
    <dbReference type="NCBI Taxonomy" id="1231657"/>
    <lineage>
        <taxon>Eukaryota</taxon>
        <taxon>Fungi</taxon>
        <taxon>Dikarya</taxon>
        <taxon>Ascomycota</taxon>
        <taxon>Pezizomycotina</taxon>
        <taxon>Dothideomycetes</taxon>
        <taxon>Pleosporomycetidae</taxon>
        <taxon>Pleosporales</taxon>
        <taxon>Lindgomycetaceae</taxon>
        <taxon>Clohesyomyces</taxon>
    </lineage>
</organism>
<keyword evidence="3" id="KW-1185">Reference proteome</keyword>
<protein>
    <submittedName>
        <fullName evidence="2">Uncharacterized protein</fullName>
    </submittedName>
</protein>
<evidence type="ECO:0000256" key="1">
    <source>
        <dbReference type="SAM" id="MobiDB-lite"/>
    </source>
</evidence>
<feature type="region of interest" description="Disordered" evidence="1">
    <location>
        <begin position="166"/>
        <end position="185"/>
    </location>
</feature>